<reference evidence="11" key="5">
    <citation type="journal article" date="2021" name="G3 (Bethesda)">
        <title>Aegilops tauschii genome assembly Aet v5.0 features greater sequence contiguity and improved annotation.</title>
        <authorList>
            <person name="Wang L."/>
            <person name="Zhu T."/>
            <person name="Rodriguez J.C."/>
            <person name="Deal K.R."/>
            <person name="Dubcovsky J."/>
            <person name="McGuire P.E."/>
            <person name="Lux T."/>
            <person name="Spannagl M."/>
            <person name="Mayer K.F.X."/>
            <person name="Baldrich P."/>
            <person name="Meyers B.C."/>
            <person name="Huo N."/>
            <person name="Gu Y.Q."/>
            <person name="Zhou H."/>
            <person name="Devos K.M."/>
            <person name="Bennetzen J.L."/>
            <person name="Unver T."/>
            <person name="Budak H."/>
            <person name="Gulick P.J."/>
            <person name="Galiba G."/>
            <person name="Kalapos B."/>
            <person name="Nelson D.R."/>
            <person name="Li P."/>
            <person name="You F.M."/>
            <person name="Luo M.C."/>
            <person name="Dvorak J."/>
        </authorList>
    </citation>
    <scope>NUCLEOTIDE SEQUENCE [LARGE SCALE GENOMIC DNA]</scope>
    <source>
        <strain evidence="11">cv. AL8/78</strain>
    </source>
</reference>
<reference evidence="11" key="4">
    <citation type="submission" date="2019-03" db="UniProtKB">
        <authorList>
            <consortium name="EnsemblPlants"/>
        </authorList>
    </citation>
    <scope>IDENTIFICATION</scope>
</reference>
<dbReference type="InterPro" id="IPR000440">
    <property type="entry name" value="NADH_UbQ/plastoQ_OxRdtase_su3"/>
</dbReference>
<evidence type="ECO:0000256" key="9">
    <source>
        <dbReference type="ARBA" id="ARBA00031029"/>
    </source>
</evidence>
<dbReference type="GO" id="GO:0030964">
    <property type="term" value="C:NADH dehydrogenase complex"/>
    <property type="evidence" value="ECO:0007669"/>
    <property type="project" value="TreeGrafter"/>
</dbReference>
<comment type="similarity">
    <text evidence="3">Belongs to the complex I subunit 3 family.</text>
</comment>
<accession>A0A453P828</accession>
<evidence type="ECO:0000313" key="12">
    <source>
        <dbReference type="Proteomes" id="UP000015105"/>
    </source>
</evidence>
<dbReference type="STRING" id="200361.A0A453P828"/>
<evidence type="ECO:0000256" key="4">
    <source>
        <dbReference type="ARBA" id="ARBA00021007"/>
    </source>
</evidence>
<evidence type="ECO:0000313" key="11">
    <source>
        <dbReference type="EnsemblPlants" id="AET6Gv20639800.1"/>
    </source>
</evidence>
<evidence type="ECO:0000256" key="5">
    <source>
        <dbReference type="ARBA" id="ARBA00022448"/>
    </source>
</evidence>
<dbReference type="EnsemblPlants" id="AET6Gv20639800.1">
    <property type="protein sequence ID" value="AET6Gv20639800.1"/>
    <property type="gene ID" value="AET6Gv20639800"/>
</dbReference>
<comment type="subcellular location">
    <subcellularLocation>
        <location evidence="2">Membrane</location>
    </subcellularLocation>
</comment>
<keyword evidence="5" id="KW-0813">Transport</keyword>
<dbReference type="Pfam" id="PF00507">
    <property type="entry name" value="Oxidored_q4"/>
    <property type="match status" value="1"/>
</dbReference>
<evidence type="ECO:0000256" key="7">
    <source>
        <dbReference type="ARBA" id="ARBA00022989"/>
    </source>
</evidence>
<comment type="catalytic activity">
    <reaction evidence="10">
        <text>a ubiquinone + NADH + 5 H(+)(in) = a ubiquinol + NAD(+) + 4 H(+)(out)</text>
        <dbReference type="Rhea" id="RHEA:29091"/>
        <dbReference type="Rhea" id="RHEA-COMP:9565"/>
        <dbReference type="Rhea" id="RHEA-COMP:9566"/>
        <dbReference type="ChEBI" id="CHEBI:15378"/>
        <dbReference type="ChEBI" id="CHEBI:16389"/>
        <dbReference type="ChEBI" id="CHEBI:17976"/>
        <dbReference type="ChEBI" id="CHEBI:57540"/>
        <dbReference type="ChEBI" id="CHEBI:57945"/>
        <dbReference type="EC" id="7.1.1.2"/>
    </reaction>
</comment>
<reference evidence="11" key="3">
    <citation type="journal article" date="2017" name="Nature">
        <title>Genome sequence of the progenitor of the wheat D genome Aegilops tauschii.</title>
        <authorList>
            <person name="Luo M.C."/>
            <person name="Gu Y.Q."/>
            <person name="Puiu D."/>
            <person name="Wang H."/>
            <person name="Twardziok S.O."/>
            <person name="Deal K.R."/>
            <person name="Huo N."/>
            <person name="Zhu T."/>
            <person name="Wang L."/>
            <person name="Wang Y."/>
            <person name="McGuire P.E."/>
            <person name="Liu S."/>
            <person name="Long H."/>
            <person name="Ramasamy R.K."/>
            <person name="Rodriguez J.C."/>
            <person name="Van S.L."/>
            <person name="Yuan L."/>
            <person name="Wang Z."/>
            <person name="Xia Z."/>
            <person name="Xiao L."/>
            <person name="Anderson O.D."/>
            <person name="Ouyang S."/>
            <person name="Liang Y."/>
            <person name="Zimin A.V."/>
            <person name="Pertea G."/>
            <person name="Qi P."/>
            <person name="Bennetzen J.L."/>
            <person name="Dai X."/>
            <person name="Dawson M.W."/>
            <person name="Muller H.G."/>
            <person name="Kugler K."/>
            <person name="Rivarola-Duarte L."/>
            <person name="Spannagl M."/>
            <person name="Mayer K.F.X."/>
            <person name="Lu F.H."/>
            <person name="Bevan M.W."/>
            <person name="Leroy P."/>
            <person name="Li P."/>
            <person name="You F.M."/>
            <person name="Sun Q."/>
            <person name="Liu Z."/>
            <person name="Lyons E."/>
            <person name="Wicker T."/>
            <person name="Salzberg S.L."/>
            <person name="Devos K.M."/>
            <person name="Dvorak J."/>
        </authorList>
    </citation>
    <scope>NUCLEOTIDE SEQUENCE [LARGE SCALE GENOMIC DNA]</scope>
    <source>
        <strain evidence="11">cv. AL8/78</strain>
    </source>
</reference>
<keyword evidence="7" id="KW-1133">Transmembrane helix</keyword>
<comment type="function">
    <text evidence="1">Core subunit of the mitochondrial membrane respiratory chain NADH dehydrogenase (Complex I) that is believed to belong to the minimal assembly required for catalysis. Complex I functions in the transfer of electrons from NADH to the respiratory chain. The immediate electron acceptor for the enzyme is believed to be ubiquinone.</text>
</comment>
<organism evidence="11 12">
    <name type="scientific">Aegilops tauschii subsp. strangulata</name>
    <name type="common">Goatgrass</name>
    <dbReference type="NCBI Taxonomy" id="200361"/>
    <lineage>
        <taxon>Eukaryota</taxon>
        <taxon>Viridiplantae</taxon>
        <taxon>Streptophyta</taxon>
        <taxon>Embryophyta</taxon>
        <taxon>Tracheophyta</taxon>
        <taxon>Spermatophyta</taxon>
        <taxon>Magnoliopsida</taxon>
        <taxon>Liliopsida</taxon>
        <taxon>Poales</taxon>
        <taxon>Poaceae</taxon>
        <taxon>BOP clade</taxon>
        <taxon>Pooideae</taxon>
        <taxon>Triticodae</taxon>
        <taxon>Triticeae</taxon>
        <taxon>Triticinae</taxon>
        <taxon>Aegilops</taxon>
    </lineage>
</organism>
<evidence type="ECO:0000256" key="3">
    <source>
        <dbReference type="ARBA" id="ARBA00008472"/>
    </source>
</evidence>
<evidence type="ECO:0000256" key="10">
    <source>
        <dbReference type="ARBA" id="ARBA00049551"/>
    </source>
</evidence>
<dbReference type="InterPro" id="IPR038430">
    <property type="entry name" value="NDAH_ubi_oxred_su3_sf"/>
</dbReference>
<sequence length="90" mass="10087">NLTDIKTGVGLRKCGSDPTGDARSRFGIQFYQVLILFIIPDPEVTFSFPWAVPPNKIGLFGTWLWVLASQSLLPYSKILPAFLNISLFRD</sequence>
<dbReference type="PANTHER" id="PTHR11058:SF19">
    <property type="entry name" value="NADH-UBIQUINONE OXIDOREDUCTASE CHAIN 3"/>
    <property type="match status" value="1"/>
</dbReference>
<keyword evidence="12" id="KW-1185">Reference proteome</keyword>
<evidence type="ECO:0000256" key="2">
    <source>
        <dbReference type="ARBA" id="ARBA00004370"/>
    </source>
</evidence>
<dbReference type="PANTHER" id="PTHR11058">
    <property type="entry name" value="NADH-UBIQUINONE OXIDOREDUCTASE CHAIN 3"/>
    <property type="match status" value="1"/>
</dbReference>
<dbReference type="Gramene" id="AET6Gv20639800.1">
    <property type="protein sequence ID" value="AET6Gv20639800.1"/>
    <property type="gene ID" value="AET6Gv20639800"/>
</dbReference>
<protein>
    <recommendedName>
        <fullName evidence="4">NADH-ubiquinone oxidoreductase chain 3</fullName>
    </recommendedName>
    <alternativeName>
        <fullName evidence="9">NADH dehydrogenase subunit 3</fullName>
    </alternativeName>
</protein>
<keyword evidence="8" id="KW-0472">Membrane</keyword>
<evidence type="ECO:0000256" key="8">
    <source>
        <dbReference type="ARBA" id="ARBA00023136"/>
    </source>
</evidence>
<dbReference type="Gene3D" id="1.20.58.1610">
    <property type="entry name" value="NADH:ubiquinone/plastoquinone oxidoreductase, chain 3"/>
    <property type="match status" value="1"/>
</dbReference>
<reference evidence="12" key="2">
    <citation type="journal article" date="2017" name="Nat. Plants">
        <title>The Aegilops tauschii genome reveals multiple impacts of transposons.</title>
        <authorList>
            <person name="Zhao G."/>
            <person name="Zou C."/>
            <person name="Li K."/>
            <person name="Wang K."/>
            <person name="Li T."/>
            <person name="Gao L."/>
            <person name="Zhang X."/>
            <person name="Wang H."/>
            <person name="Yang Z."/>
            <person name="Liu X."/>
            <person name="Jiang W."/>
            <person name="Mao L."/>
            <person name="Kong X."/>
            <person name="Jiao Y."/>
            <person name="Jia J."/>
        </authorList>
    </citation>
    <scope>NUCLEOTIDE SEQUENCE [LARGE SCALE GENOMIC DNA]</scope>
    <source>
        <strain evidence="12">cv. AL8/78</strain>
    </source>
</reference>
<dbReference type="AlphaFoldDB" id="A0A453P828"/>
<keyword evidence="6" id="KW-0812">Transmembrane</keyword>
<dbReference type="GO" id="GO:0008137">
    <property type="term" value="F:NADH dehydrogenase (ubiquinone) activity"/>
    <property type="evidence" value="ECO:0007669"/>
    <property type="project" value="UniProtKB-EC"/>
</dbReference>
<dbReference type="Proteomes" id="UP000015105">
    <property type="component" value="Chromosome 6D"/>
</dbReference>
<proteinExistence type="inferred from homology"/>
<name>A0A453P828_AEGTS</name>
<evidence type="ECO:0000256" key="1">
    <source>
        <dbReference type="ARBA" id="ARBA00003257"/>
    </source>
</evidence>
<evidence type="ECO:0000256" key="6">
    <source>
        <dbReference type="ARBA" id="ARBA00022692"/>
    </source>
</evidence>
<reference evidence="12" key="1">
    <citation type="journal article" date="2014" name="Science">
        <title>Ancient hybridizations among the ancestral genomes of bread wheat.</title>
        <authorList>
            <consortium name="International Wheat Genome Sequencing Consortium,"/>
            <person name="Marcussen T."/>
            <person name="Sandve S.R."/>
            <person name="Heier L."/>
            <person name="Spannagl M."/>
            <person name="Pfeifer M."/>
            <person name="Jakobsen K.S."/>
            <person name="Wulff B.B."/>
            <person name="Steuernagel B."/>
            <person name="Mayer K.F."/>
            <person name="Olsen O.A."/>
        </authorList>
    </citation>
    <scope>NUCLEOTIDE SEQUENCE [LARGE SCALE GENOMIC DNA]</scope>
    <source>
        <strain evidence="12">cv. AL8/78</strain>
    </source>
</reference>